<dbReference type="GO" id="GO:0016301">
    <property type="term" value="F:kinase activity"/>
    <property type="evidence" value="ECO:0007669"/>
    <property type="project" value="UniProtKB-KW"/>
</dbReference>
<feature type="transmembrane region" description="Helical" evidence="2">
    <location>
        <begin position="156"/>
        <end position="173"/>
    </location>
</feature>
<gene>
    <name evidence="3" type="ORF">AA23TX_02820</name>
</gene>
<feature type="region of interest" description="Disordered" evidence="1">
    <location>
        <begin position="1"/>
        <end position="109"/>
    </location>
</feature>
<reference evidence="3 4" key="1">
    <citation type="submission" date="2019-09" db="EMBL/GenBank/DDBJ databases">
        <authorList>
            <person name="Leyn A S."/>
        </authorList>
    </citation>
    <scope>NUCLEOTIDE SEQUENCE [LARGE SCALE GENOMIC DNA]</scope>
    <source>
        <strain evidence="3">AA231_1</strain>
    </source>
</reference>
<dbReference type="Proteomes" id="UP000399805">
    <property type="component" value="Unassembled WGS sequence"/>
</dbReference>
<keyword evidence="2" id="KW-0812">Transmembrane</keyword>
<proteinExistence type="predicted"/>
<keyword evidence="2" id="KW-0472">Membrane</keyword>
<protein>
    <submittedName>
        <fullName evidence="3">Two-component system sensor histidine kinase</fullName>
    </submittedName>
</protein>
<keyword evidence="4" id="KW-1185">Reference proteome</keyword>
<dbReference type="AlphaFoldDB" id="A0A6I8LRS8"/>
<evidence type="ECO:0000313" key="3">
    <source>
        <dbReference type="EMBL" id="VVJ17799.1"/>
    </source>
</evidence>
<keyword evidence="3" id="KW-0418">Kinase</keyword>
<organism evidence="3 4">
    <name type="scientific">Amycolatopsis camponoti</name>
    <dbReference type="NCBI Taxonomy" id="2606593"/>
    <lineage>
        <taxon>Bacteria</taxon>
        <taxon>Bacillati</taxon>
        <taxon>Actinomycetota</taxon>
        <taxon>Actinomycetes</taxon>
        <taxon>Pseudonocardiales</taxon>
        <taxon>Pseudonocardiaceae</taxon>
        <taxon>Amycolatopsis</taxon>
    </lineage>
</organism>
<feature type="transmembrane region" description="Helical" evidence="2">
    <location>
        <begin position="180"/>
        <end position="198"/>
    </location>
</feature>
<feature type="compositionally biased region" description="Polar residues" evidence="1">
    <location>
        <begin position="49"/>
        <end position="66"/>
    </location>
</feature>
<accession>A0A6I8LRS8</accession>
<feature type="transmembrane region" description="Helical" evidence="2">
    <location>
        <begin position="261"/>
        <end position="282"/>
    </location>
</feature>
<feature type="compositionally biased region" description="Low complexity" evidence="1">
    <location>
        <begin position="96"/>
        <end position="106"/>
    </location>
</feature>
<feature type="compositionally biased region" description="Gly residues" evidence="1">
    <location>
        <begin position="1"/>
        <end position="11"/>
    </location>
</feature>
<sequence length="469" mass="47983">MGGGGEVGGASGTADHPARLATETRPTSGTTQGHATEPAASGEVAGTDSPDTTDLSARPTKTSGSEVASPRHPRTENPAAPPTTATGRAPGRKAPAETALTEPAAASTVPGDPAVRLAAAIRIVLLGVPAVIQPGLSLAPLLRHQAAYQPPLVADLAYGILTAVTALCAFWVLRRKPLPGSVALCGTLLVLVASSAATAALPPDSFFREPHWSFGLVGWHLLALLADRPPALLVALGVHTAAGVAQFLLGGSPTRTELGDAAIVLFAVTVFQLAIAGLIRLLDRRAGEAAAAAAGRERLAIRAALAAQAGRDLRAGFAEQLGATLPLLAGLADGTADPRTPDTRARCALAASQLRRLFAENDDVPDPLVHEVTACLDVAERRGVEVALAVSGDVVDVPARARRELTGPVLTALAAARTRARVSVLRTPELVRVAVVADGASEPAGSAAVPVTSHTRDGQTWMEARWRPE</sequence>
<feature type="transmembrane region" description="Helical" evidence="2">
    <location>
        <begin position="231"/>
        <end position="249"/>
    </location>
</feature>
<dbReference type="EMBL" id="CABVGP010000001">
    <property type="protein sequence ID" value="VVJ17799.1"/>
    <property type="molecule type" value="Genomic_DNA"/>
</dbReference>
<keyword evidence="2" id="KW-1133">Transmembrane helix</keyword>
<feature type="compositionally biased region" description="Polar residues" evidence="1">
    <location>
        <begin position="24"/>
        <end position="34"/>
    </location>
</feature>
<evidence type="ECO:0000313" key="4">
    <source>
        <dbReference type="Proteomes" id="UP000399805"/>
    </source>
</evidence>
<keyword evidence="3" id="KW-0808">Transferase</keyword>
<name>A0A6I8LRS8_9PSEU</name>
<evidence type="ECO:0000256" key="1">
    <source>
        <dbReference type="SAM" id="MobiDB-lite"/>
    </source>
</evidence>
<evidence type="ECO:0000256" key="2">
    <source>
        <dbReference type="SAM" id="Phobius"/>
    </source>
</evidence>